<name>C0M7R8_STRE4</name>
<protein>
    <submittedName>
        <fullName evidence="1">Hypothetical phage protein</fullName>
    </submittedName>
</protein>
<gene>
    <name evidence="1" type="ordered locus">SEQ_0140</name>
</gene>
<dbReference type="HOGENOM" id="CLU_3158137_0_0_9"/>
<evidence type="ECO:0000313" key="2">
    <source>
        <dbReference type="Proteomes" id="UP000001365"/>
    </source>
</evidence>
<dbReference type="EMBL" id="FM204883">
    <property type="protein sequence ID" value="CAW92110.1"/>
    <property type="molecule type" value="Genomic_DNA"/>
</dbReference>
<sequence>MIKKLFNFIFAKPKEESRQPYQQPRGFLDFETGRRIEIDPKTQKEYFV</sequence>
<proteinExistence type="predicted"/>
<evidence type="ECO:0000313" key="1">
    <source>
        <dbReference type="EMBL" id="CAW92110.1"/>
    </source>
</evidence>
<reference evidence="1 2" key="1">
    <citation type="journal article" date="2009" name="PLoS Pathog.">
        <title>Genomic evidence for the evolution of Streptococcus equi: host restriction, increased virulence, and genetic exchange with human pathogens.</title>
        <authorList>
            <person name="Holden M.T.G."/>
            <person name="Heather Z."/>
            <person name="Paillot R."/>
            <person name="Steward K.F."/>
            <person name="Webb K."/>
            <person name="Ainslie F."/>
            <person name="Jourdan T."/>
            <person name="Bason N.C."/>
            <person name="Holroyd N.E."/>
            <person name="Mungall K."/>
            <person name="Quail M.A."/>
            <person name="Sanders M."/>
            <person name="Simmonds M."/>
            <person name="Willey D."/>
            <person name="Brooks K."/>
            <person name="Aanensen D.M."/>
            <person name="Spratt B.G."/>
            <person name="Jolley K.A."/>
            <person name="Maiden M.C.J."/>
            <person name="Kehoe M."/>
            <person name="Chanter N."/>
            <person name="Bentley S.D."/>
            <person name="Robinson C."/>
            <person name="Maskell D.J."/>
            <person name="Parkhill J."/>
            <person name="Waller A.S."/>
        </authorList>
    </citation>
    <scope>NUCLEOTIDE SEQUENCE [LARGE SCALE GENOMIC DNA]</scope>
    <source>
        <strain evidence="1 2">4047</strain>
    </source>
</reference>
<organism evidence="1 2">
    <name type="scientific">Streptococcus equi subsp. equi (strain 4047)</name>
    <dbReference type="NCBI Taxonomy" id="553482"/>
    <lineage>
        <taxon>Bacteria</taxon>
        <taxon>Bacillati</taxon>
        <taxon>Bacillota</taxon>
        <taxon>Bacilli</taxon>
        <taxon>Lactobacillales</taxon>
        <taxon>Streptococcaceae</taxon>
        <taxon>Streptococcus</taxon>
    </lineage>
</organism>
<dbReference type="KEGG" id="seu:SEQ_0140"/>
<dbReference type="RefSeq" id="WP_012678834.1">
    <property type="nucleotide sequence ID" value="NC_012471.1"/>
</dbReference>
<dbReference type="OrthoDB" id="2228553at2"/>
<dbReference type="AlphaFoldDB" id="C0M7R8"/>
<dbReference type="Proteomes" id="UP000001365">
    <property type="component" value="Chromosome"/>
</dbReference>
<accession>C0M7R8</accession>